<dbReference type="GO" id="GO:0005537">
    <property type="term" value="F:D-mannose binding"/>
    <property type="evidence" value="ECO:0007669"/>
    <property type="project" value="InterPro"/>
</dbReference>
<dbReference type="GO" id="GO:0010008">
    <property type="term" value="C:endosome membrane"/>
    <property type="evidence" value="ECO:0007669"/>
    <property type="project" value="UniProtKB-SubCell"/>
</dbReference>
<dbReference type="Gene3D" id="2.70.130.10">
    <property type="entry name" value="Mannose-6-phosphate receptor binding domain"/>
    <property type="match status" value="1"/>
</dbReference>
<evidence type="ECO:0000256" key="3">
    <source>
        <dbReference type="ARBA" id="ARBA00022692"/>
    </source>
</evidence>
<feature type="domain" description="MRH" evidence="10">
    <location>
        <begin position="24"/>
        <end position="178"/>
    </location>
</feature>
<comment type="caution">
    <text evidence="11">The sequence shown here is derived from an EMBL/GenBank/DDBJ whole genome shotgun (WGS) entry which is preliminary data.</text>
</comment>
<evidence type="ECO:0000259" key="10">
    <source>
        <dbReference type="PROSITE" id="PS51914"/>
    </source>
</evidence>
<evidence type="ECO:0000256" key="5">
    <source>
        <dbReference type="ARBA" id="ARBA00022989"/>
    </source>
</evidence>
<dbReference type="GO" id="GO:0038023">
    <property type="term" value="F:signaling receptor activity"/>
    <property type="evidence" value="ECO:0007669"/>
    <property type="project" value="InterPro"/>
</dbReference>
<evidence type="ECO:0000313" key="11">
    <source>
        <dbReference type="EMBL" id="KAF7354078.1"/>
    </source>
</evidence>
<feature type="chain" id="PRO_5034039342" evidence="9">
    <location>
        <begin position="22"/>
        <end position="253"/>
    </location>
</feature>
<dbReference type="InterPro" id="IPR000479">
    <property type="entry name" value="CIMR_rpt"/>
</dbReference>
<organism evidence="11 12">
    <name type="scientific">Mycena venus</name>
    <dbReference type="NCBI Taxonomy" id="2733690"/>
    <lineage>
        <taxon>Eukaryota</taxon>
        <taxon>Fungi</taxon>
        <taxon>Dikarya</taxon>
        <taxon>Basidiomycota</taxon>
        <taxon>Agaricomycotina</taxon>
        <taxon>Agaricomycetes</taxon>
        <taxon>Agaricomycetidae</taxon>
        <taxon>Agaricales</taxon>
        <taxon>Marasmiineae</taxon>
        <taxon>Mycenaceae</taxon>
        <taxon>Mycena</taxon>
    </lineage>
</organism>
<sequence>MARPRLAWLLTVLLLPLTARADEKPCTGRNAGKYYDLNGLQTANDYKFKTPEGHDMVLSACKSVSQETWHLEVEDPGQVGGFVRRDHGDFSLGQKNTTLSFSSRAPFHPHLTFTSGSKCVDANGNTLDHLRGSTEIEFVCDPAAGNGVPRLIAQLPPGGDAAACAWVFEWRTKAACPTSEGLTFGGVVWFLFISSLILLGLYLLVGTLYNYFMLGLARHRRAAALFRKQRDVPWARGMGEWERVVGEWTRWRI</sequence>
<evidence type="ECO:0000313" key="12">
    <source>
        <dbReference type="Proteomes" id="UP000620124"/>
    </source>
</evidence>
<comment type="subcellular location">
    <subcellularLocation>
        <location evidence="1">Endomembrane system</location>
    </subcellularLocation>
</comment>
<evidence type="ECO:0000256" key="2">
    <source>
        <dbReference type="ARBA" id="ARBA00022448"/>
    </source>
</evidence>
<dbReference type="PANTHER" id="PTHR15071">
    <property type="entry name" value="MANNOSE-6-PHOSPHATE RECEPTOR FAMILY MEMBER"/>
    <property type="match status" value="1"/>
</dbReference>
<evidence type="ECO:0000256" key="8">
    <source>
        <dbReference type="SAM" id="Phobius"/>
    </source>
</evidence>
<dbReference type="Pfam" id="PF00878">
    <property type="entry name" value="CIMR"/>
    <property type="match status" value="1"/>
</dbReference>
<keyword evidence="5 8" id="KW-1133">Transmembrane helix</keyword>
<evidence type="ECO:0000256" key="6">
    <source>
        <dbReference type="ARBA" id="ARBA00023136"/>
    </source>
</evidence>
<dbReference type="OrthoDB" id="4504960at2759"/>
<proteinExistence type="predicted"/>
<dbReference type="PANTHER" id="PTHR15071:SF0">
    <property type="entry name" value="MANNOSE 6-PHOSPHATE RECEPTOR-LIKE PROTEIN 1"/>
    <property type="match status" value="1"/>
</dbReference>
<evidence type="ECO:0000256" key="4">
    <source>
        <dbReference type="ARBA" id="ARBA00022729"/>
    </source>
</evidence>
<dbReference type="SUPFAM" id="SSF50911">
    <property type="entry name" value="Mannose 6-phosphate receptor domain"/>
    <property type="match status" value="1"/>
</dbReference>
<feature type="signal peptide" evidence="9">
    <location>
        <begin position="1"/>
        <end position="21"/>
    </location>
</feature>
<keyword evidence="7" id="KW-1015">Disulfide bond</keyword>
<dbReference type="GO" id="GO:0000139">
    <property type="term" value="C:Golgi membrane"/>
    <property type="evidence" value="ECO:0007669"/>
    <property type="project" value="UniProtKB-SubCell"/>
</dbReference>
<dbReference type="PROSITE" id="PS51914">
    <property type="entry name" value="MRH"/>
    <property type="match status" value="1"/>
</dbReference>
<feature type="transmembrane region" description="Helical" evidence="8">
    <location>
        <begin position="187"/>
        <end position="212"/>
    </location>
</feature>
<evidence type="ECO:0000256" key="1">
    <source>
        <dbReference type="ARBA" id="ARBA00004308"/>
    </source>
</evidence>
<keyword evidence="6 8" id="KW-0472">Membrane</keyword>
<dbReference type="InterPro" id="IPR044865">
    <property type="entry name" value="MRH_dom"/>
</dbReference>
<name>A0A8H6Y4L2_9AGAR</name>
<gene>
    <name evidence="11" type="ORF">MVEN_01095200</name>
</gene>
<keyword evidence="4 9" id="KW-0732">Signal</keyword>
<protein>
    <submittedName>
        <fullName evidence="11">PLCXc domain-containing protein</fullName>
    </submittedName>
</protein>
<dbReference type="EMBL" id="JACAZI010000008">
    <property type="protein sequence ID" value="KAF7354078.1"/>
    <property type="molecule type" value="Genomic_DNA"/>
</dbReference>
<keyword evidence="12" id="KW-1185">Reference proteome</keyword>
<reference evidence="11" key="1">
    <citation type="submission" date="2020-05" db="EMBL/GenBank/DDBJ databases">
        <title>Mycena genomes resolve the evolution of fungal bioluminescence.</title>
        <authorList>
            <person name="Tsai I.J."/>
        </authorList>
    </citation>
    <scope>NUCLEOTIDE SEQUENCE</scope>
    <source>
        <strain evidence="11">CCC161011</strain>
    </source>
</reference>
<evidence type="ECO:0000256" key="7">
    <source>
        <dbReference type="ARBA" id="ARBA00023157"/>
    </source>
</evidence>
<dbReference type="Proteomes" id="UP000620124">
    <property type="component" value="Unassembled WGS sequence"/>
</dbReference>
<dbReference type="InterPro" id="IPR009011">
    <property type="entry name" value="Man6P_isomerase_rcpt-bd_dom_sf"/>
</dbReference>
<dbReference type="AlphaFoldDB" id="A0A8H6Y4L2"/>
<evidence type="ECO:0000256" key="9">
    <source>
        <dbReference type="SAM" id="SignalP"/>
    </source>
</evidence>
<keyword evidence="2" id="KW-0813">Transport</keyword>
<accession>A0A8H6Y4L2</accession>
<keyword evidence="3 8" id="KW-0812">Transmembrane</keyword>